<sequence length="321" mass="35319">MASTRSSLKAASLFLLFSSIHAASTYEGCYKGTVNNERTLNLYNTASNDMTVQMCATFCADAEYFGLEYGRECYCGQTNAASQVAESECSFACSGNISQKCGAGGRLSLYHNDDYVPPSSPAEVGDYIYVDCYVDDLDNRTLPSKVKYDPDLTLEKCAAFCSEYEFFGVEYSSQCYCGNDLTAQVRPEEECRQRCGGNRNQACGDSKRLNIYASKEPRDKPGNPSDVCGYSYKYCYTDHRDARALRADVKRGNDMTVETCAAYCDGYLYFGLENGGECYCGDVLEAGQVAPEKDCSRACEGDSKQLCGAPDRLSIYISDVQ</sequence>
<gene>
    <name evidence="9" type="ORF">QBC37DRAFT_285466</name>
</gene>
<keyword evidence="5" id="KW-0472">Membrane</keyword>
<organism evidence="9 10">
    <name type="scientific">Rhypophila decipiens</name>
    <dbReference type="NCBI Taxonomy" id="261697"/>
    <lineage>
        <taxon>Eukaryota</taxon>
        <taxon>Fungi</taxon>
        <taxon>Dikarya</taxon>
        <taxon>Ascomycota</taxon>
        <taxon>Pezizomycotina</taxon>
        <taxon>Sordariomycetes</taxon>
        <taxon>Sordariomycetidae</taxon>
        <taxon>Sordariales</taxon>
        <taxon>Naviculisporaceae</taxon>
        <taxon>Rhypophila</taxon>
    </lineage>
</organism>
<dbReference type="AlphaFoldDB" id="A0AAN6YBL5"/>
<keyword evidence="4" id="KW-1133">Transmembrane helix</keyword>
<reference evidence="9" key="2">
    <citation type="submission" date="2023-05" db="EMBL/GenBank/DDBJ databases">
        <authorList>
            <consortium name="Lawrence Berkeley National Laboratory"/>
            <person name="Steindorff A."/>
            <person name="Hensen N."/>
            <person name="Bonometti L."/>
            <person name="Westerberg I."/>
            <person name="Brannstrom I.O."/>
            <person name="Guillou S."/>
            <person name="Cros-Aarteil S."/>
            <person name="Calhoun S."/>
            <person name="Haridas S."/>
            <person name="Kuo A."/>
            <person name="Mondo S."/>
            <person name="Pangilinan J."/>
            <person name="Riley R."/>
            <person name="Labutti K."/>
            <person name="Andreopoulos B."/>
            <person name="Lipzen A."/>
            <person name="Chen C."/>
            <person name="Yanf M."/>
            <person name="Daum C."/>
            <person name="Ng V."/>
            <person name="Clum A."/>
            <person name="Ohm R."/>
            <person name="Martin F."/>
            <person name="Silar P."/>
            <person name="Natvig D."/>
            <person name="Lalanne C."/>
            <person name="Gautier V."/>
            <person name="Ament-Velasquez S.L."/>
            <person name="Kruys A."/>
            <person name="Hutchinson M.I."/>
            <person name="Powell A.J."/>
            <person name="Barry K."/>
            <person name="Miller A.N."/>
            <person name="Grigoriev I.V."/>
            <person name="Debuchy R."/>
            <person name="Gladieux P."/>
            <person name="Thoren M.H."/>
            <person name="Johannesson H."/>
        </authorList>
    </citation>
    <scope>NUCLEOTIDE SEQUENCE</scope>
    <source>
        <strain evidence="9">PSN293</strain>
    </source>
</reference>
<feature type="domain" description="WSC" evidence="8">
    <location>
        <begin position="126"/>
        <end position="215"/>
    </location>
</feature>
<evidence type="ECO:0000259" key="8">
    <source>
        <dbReference type="PROSITE" id="PS51212"/>
    </source>
</evidence>
<feature type="signal peptide" evidence="7">
    <location>
        <begin position="1"/>
        <end position="22"/>
    </location>
</feature>
<evidence type="ECO:0000313" key="9">
    <source>
        <dbReference type="EMBL" id="KAK4213647.1"/>
    </source>
</evidence>
<reference evidence="9" key="1">
    <citation type="journal article" date="2023" name="Mol. Phylogenet. Evol.">
        <title>Genome-scale phylogeny and comparative genomics of the fungal order Sordariales.</title>
        <authorList>
            <person name="Hensen N."/>
            <person name="Bonometti L."/>
            <person name="Westerberg I."/>
            <person name="Brannstrom I.O."/>
            <person name="Guillou S."/>
            <person name="Cros-Aarteil S."/>
            <person name="Calhoun S."/>
            <person name="Haridas S."/>
            <person name="Kuo A."/>
            <person name="Mondo S."/>
            <person name="Pangilinan J."/>
            <person name="Riley R."/>
            <person name="LaButti K."/>
            <person name="Andreopoulos B."/>
            <person name="Lipzen A."/>
            <person name="Chen C."/>
            <person name="Yan M."/>
            <person name="Daum C."/>
            <person name="Ng V."/>
            <person name="Clum A."/>
            <person name="Steindorff A."/>
            <person name="Ohm R.A."/>
            <person name="Martin F."/>
            <person name="Silar P."/>
            <person name="Natvig D.O."/>
            <person name="Lalanne C."/>
            <person name="Gautier V."/>
            <person name="Ament-Velasquez S.L."/>
            <person name="Kruys A."/>
            <person name="Hutchinson M.I."/>
            <person name="Powell A.J."/>
            <person name="Barry K."/>
            <person name="Miller A.N."/>
            <person name="Grigoriev I.V."/>
            <person name="Debuchy R."/>
            <person name="Gladieux P."/>
            <person name="Hiltunen Thoren M."/>
            <person name="Johannesson H."/>
        </authorList>
    </citation>
    <scope>NUCLEOTIDE SEQUENCE</scope>
    <source>
        <strain evidence="9">PSN293</strain>
    </source>
</reference>
<dbReference type="SMART" id="SM00321">
    <property type="entry name" value="WSC"/>
    <property type="match status" value="3"/>
</dbReference>
<feature type="domain" description="WSC" evidence="8">
    <location>
        <begin position="23"/>
        <end position="113"/>
    </location>
</feature>
<dbReference type="GO" id="GO:0005886">
    <property type="term" value="C:plasma membrane"/>
    <property type="evidence" value="ECO:0007669"/>
    <property type="project" value="TreeGrafter"/>
</dbReference>
<accession>A0AAN6YBL5</accession>
<dbReference type="PROSITE" id="PS51212">
    <property type="entry name" value="WSC"/>
    <property type="match status" value="3"/>
</dbReference>
<dbReference type="PANTHER" id="PTHR24269">
    <property type="entry name" value="KREMEN PROTEIN"/>
    <property type="match status" value="1"/>
</dbReference>
<dbReference type="InterPro" id="IPR051836">
    <property type="entry name" value="Kremen_rcpt"/>
</dbReference>
<evidence type="ECO:0000313" key="10">
    <source>
        <dbReference type="Proteomes" id="UP001301769"/>
    </source>
</evidence>
<dbReference type="EMBL" id="MU858105">
    <property type="protein sequence ID" value="KAK4213647.1"/>
    <property type="molecule type" value="Genomic_DNA"/>
</dbReference>
<comment type="subcellular location">
    <subcellularLocation>
        <location evidence="1">Membrane</location>
        <topology evidence="1">Single-pass membrane protein</topology>
    </subcellularLocation>
</comment>
<comment type="caution">
    <text evidence="9">The sequence shown here is derived from an EMBL/GenBank/DDBJ whole genome shotgun (WGS) entry which is preliminary data.</text>
</comment>
<dbReference type="InterPro" id="IPR002889">
    <property type="entry name" value="WSC_carb-bd"/>
</dbReference>
<keyword evidence="2" id="KW-0812">Transmembrane</keyword>
<keyword evidence="3 7" id="KW-0732">Signal</keyword>
<name>A0AAN6YBL5_9PEZI</name>
<evidence type="ECO:0000256" key="1">
    <source>
        <dbReference type="ARBA" id="ARBA00004167"/>
    </source>
</evidence>
<protein>
    <submittedName>
        <fullName evidence="9">WSC domain-containing protein</fullName>
    </submittedName>
</protein>
<dbReference type="Proteomes" id="UP001301769">
    <property type="component" value="Unassembled WGS sequence"/>
</dbReference>
<keyword evidence="6" id="KW-0325">Glycoprotein</keyword>
<dbReference type="PANTHER" id="PTHR24269:SF16">
    <property type="entry name" value="PROTEIN SLG1"/>
    <property type="match status" value="1"/>
</dbReference>
<keyword evidence="10" id="KW-1185">Reference proteome</keyword>
<evidence type="ECO:0000256" key="6">
    <source>
        <dbReference type="ARBA" id="ARBA00023180"/>
    </source>
</evidence>
<evidence type="ECO:0000256" key="7">
    <source>
        <dbReference type="SAM" id="SignalP"/>
    </source>
</evidence>
<proteinExistence type="predicted"/>
<feature type="domain" description="WSC" evidence="8">
    <location>
        <begin position="229"/>
        <end position="319"/>
    </location>
</feature>
<evidence type="ECO:0000256" key="3">
    <source>
        <dbReference type="ARBA" id="ARBA00022729"/>
    </source>
</evidence>
<dbReference type="Pfam" id="PF01822">
    <property type="entry name" value="WSC"/>
    <property type="match status" value="3"/>
</dbReference>
<evidence type="ECO:0000256" key="2">
    <source>
        <dbReference type="ARBA" id="ARBA00022692"/>
    </source>
</evidence>
<evidence type="ECO:0000256" key="4">
    <source>
        <dbReference type="ARBA" id="ARBA00022989"/>
    </source>
</evidence>
<evidence type="ECO:0000256" key="5">
    <source>
        <dbReference type="ARBA" id="ARBA00023136"/>
    </source>
</evidence>
<feature type="chain" id="PRO_5042894709" evidence="7">
    <location>
        <begin position="23"/>
        <end position="321"/>
    </location>
</feature>